<evidence type="ECO:0000256" key="1">
    <source>
        <dbReference type="SAM" id="SignalP"/>
    </source>
</evidence>
<dbReference type="eggNOG" id="COG2067">
    <property type="taxonomic scope" value="Bacteria"/>
</dbReference>
<name>B8KRP7_9GAMM</name>
<dbReference type="RefSeq" id="WP_009020751.1">
    <property type="nucleotide sequence ID" value="NZ_DS999411.1"/>
</dbReference>
<dbReference type="AlphaFoldDB" id="B8KRP7"/>
<sequence length="249" mass="27909">MKKFWLPLLLTIALPVSVAAEDKDWEFMIEPYVLATSIEGDAGLGRVADVPVDVDFSTILDSLDIGAMVHLEAIRDQKWGVIVDFGFMDLSGGTTVARNGVLEADVYQGVLETFVFRRIQSGSQYFDLYGGLRWWNNDIGVNLELGPLQPRRVKIKEDWVDPVVGGRWHHPINEKWKLVLRGDIGGFGIESDWTAAAGVSLWRQFESLSMEFAYRGTWVDYESGIRGEVGSFAYDTLTHGPMVGLAWTF</sequence>
<dbReference type="OrthoDB" id="5725705at2"/>
<dbReference type="Proteomes" id="UP000004699">
    <property type="component" value="Unassembled WGS sequence"/>
</dbReference>
<evidence type="ECO:0008006" key="4">
    <source>
        <dbReference type="Google" id="ProtNLM"/>
    </source>
</evidence>
<dbReference type="STRING" id="565045.NOR51B_1955"/>
<accession>B8KRP7</accession>
<feature type="signal peptide" evidence="1">
    <location>
        <begin position="1"/>
        <end position="20"/>
    </location>
</feature>
<feature type="chain" id="PRO_5002873417" description="Outer membrane protein beta-barrel domain-containing protein" evidence="1">
    <location>
        <begin position="21"/>
        <end position="249"/>
    </location>
</feature>
<evidence type="ECO:0000313" key="2">
    <source>
        <dbReference type="EMBL" id="EED36007.1"/>
    </source>
</evidence>
<organism evidence="2 3">
    <name type="scientific">Luminiphilus syltensis NOR5-1B</name>
    <dbReference type="NCBI Taxonomy" id="565045"/>
    <lineage>
        <taxon>Bacteria</taxon>
        <taxon>Pseudomonadati</taxon>
        <taxon>Pseudomonadota</taxon>
        <taxon>Gammaproteobacteria</taxon>
        <taxon>Cellvibrionales</taxon>
        <taxon>Halieaceae</taxon>
        <taxon>Luminiphilus</taxon>
    </lineage>
</organism>
<reference evidence="3" key="1">
    <citation type="journal article" date="2013" name="BMC Microbiol.">
        <title>Taxonomy and evolution of bacteriochlorophyll a-containing members of the OM60/NOR5 clade of marine gammaproteobacteria: description of Luminiphilus syltensis gen. nov., sp. nov., reclassification of Haliea rubra as Pseudohaliea rubra gen. nov., comb. nov., and emendation of Chromatocurvus halotolerans.</title>
        <authorList>
            <person name="Spring S."/>
            <person name="Riedel T."/>
            <person name="Sproer C."/>
            <person name="Yan S."/>
            <person name="Harder J."/>
            <person name="Fuchs B.M."/>
        </authorList>
    </citation>
    <scope>NUCLEOTIDE SEQUENCE [LARGE SCALE GENOMIC DNA]</scope>
    <source>
        <strain evidence="3">NOR51-B</strain>
    </source>
</reference>
<protein>
    <recommendedName>
        <fullName evidence="4">Outer membrane protein beta-barrel domain-containing protein</fullName>
    </recommendedName>
</protein>
<evidence type="ECO:0000313" key="3">
    <source>
        <dbReference type="Proteomes" id="UP000004699"/>
    </source>
</evidence>
<keyword evidence="1" id="KW-0732">Signal</keyword>
<dbReference type="HOGENOM" id="CLU_077404_1_0_6"/>
<dbReference type="EMBL" id="DS999411">
    <property type="protein sequence ID" value="EED36007.1"/>
    <property type="molecule type" value="Genomic_DNA"/>
</dbReference>
<keyword evidence="3" id="KW-1185">Reference proteome</keyword>
<gene>
    <name evidence="2" type="ORF">NOR51B_1955</name>
</gene>
<proteinExistence type="predicted"/>